<reference evidence="1 2" key="1">
    <citation type="journal article" date="2020" name="mSystems">
        <title>Defining Genomic and Predicted Metabolic Features of the Acetobacterium Genus.</title>
        <authorList>
            <person name="Ross D.E."/>
            <person name="Marshall C.W."/>
            <person name="Gulliver D."/>
            <person name="May H.D."/>
            <person name="Norman R.S."/>
        </authorList>
    </citation>
    <scope>NUCLEOTIDE SEQUENCE [LARGE SCALE GENOMIC DNA]</scope>
    <source>
        <strain evidence="1 2">DSM 4132</strain>
    </source>
</reference>
<keyword evidence="2" id="KW-1185">Reference proteome</keyword>
<protein>
    <submittedName>
        <fullName evidence="1">Uncharacterized protein</fullName>
    </submittedName>
</protein>
<name>A0ABR6YUE4_9FIRM</name>
<gene>
    <name evidence="1" type="ORF">GH811_03780</name>
</gene>
<dbReference type="EMBL" id="WJBE01000002">
    <property type="protein sequence ID" value="MBC3898732.1"/>
    <property type="molecule type" value="Genomic_DNA"/>
</dbReference>
<evidence type="ECO:0000313" key="1">
    <source>
        <dbReference type="EMBL" id="MBC3898732.1"/>
    </source>
</evidence>
<accession>A0ABR6YUE4</accession>
<dbReference type="RefSeq" id="WP_186893337.1">
    <property type="nucleotide sequence ID" value="NZ_WJBE01000002.1"/>
</dbReference>
<organism evidence="1 2">
    <name type="scientific">Acetobacterium malicum</name>
    <dbReference type="NCBI Taxonomy" id="52692"/>
    <lineage>
        <taxon>Bacteria</taxon>
        <taxon>Bacillati</taxon>
        <taxon>Bacillota</taxon>
        <taxon>Clostridia</taxon>
        <taxon>Eubacteriales</taxon>
        <taxon>Eubacteriaceae</taxon>
        <taxon>Acetobacterium</taxon>
    </lineage>
</organism>
<sequence length="108" mass="12361">MLLKENDLKTMEHSTVEISKNSSKGDLSIVKNYLTRSFIKKYTGFDDFELFLNSGGFLAATQLEFDSILESELDSLVINNSKFTTWSEMVSSAGDYFFVTQMKEIKFK</sequence>
<proteinExistence type="predicted"/>
<dbReference type="Proteomes" id="UP000622405">
    <property type="component" value="Unassembled WGS sequence"/>
</dbReference>
<comment type="caution">
    <text evidence="1">The sequence shown here is derived from an EMBL/GenBank/DDBJ whole genome shotgun (WGS) entry which is preliminary data.</text>
</comment>
<evidence type="ECO:0000313" key="2">
    <source>
        <dbReference type="Proteomes" id="UP000622405"/>
    </source>
</evidence>